<dbReference type="Pfam" id="PF07757">
    <property type="entry name" value="AdoMet_MTase"/>
    <property type="match status" value="1"/>
</dbReference>
<evidence type="ECO:0000313" key="14">
    <source>
        <dbReference type="Proteomes" id="UP001321749"/>
    </source>
</evidence>
<evidence type="ECO:0000256" key="1">
    <source>
        <dbReference type="ARBA" id="ARBA00004496"/>
    </source>
</evidence>
<organism evidence="13 14">
    <name type="scientific">Cladorrhinum samala</name>
    <dbReference type="NCBI Taxonomy" id="585594"/>
    <lineage>
        <taxon>Eukaryota</taxon>
        <taxon>Fungi</taxon>
        <taxon>Dikarya</taxon>
        <taxon>Ascomycota</taxon>
        <taxon>Pezizomycotina</taxon>
        <taxon>Sordariomycetes</taxon>
        <taxon>Sordariomycetidae</taxon>
        <taxon>Sordariales</taxon>
        <taxon>Podosporaceae</taxon>
        <taxon>Cladorrhinum</taxon>
    </lineage>
</organism>
<comment type="similarity">
    <text evidence="2 11">Belongs to the TRM44 family.</text>
</comment>
<evidence type="ECO:0000256" key="7">
    <source>
        <dbReference type="ARBA" id="ARBA00022679"/>
    </source>
</evidence>
<protein>
    <recommendedName>
        <fullName evidence="4 11">tRNA (uracil-O(2)-)-methyltransferase</fullName>
        <ecNumber evidence="3 11">2.1.1.211</ecNumber>
    </recommendedName>
</protein>
<dbReference type="PANTHER" id="PTHR21210">
    <property type="entry name" value="TRNA (URACIL-O(2)-)-METHYLTRANSFERASE-RELATED"/>
    <property type="match status" value="1"/>
</dbReference>
<evidence type="ECO:0000256" key="6">
    <source>
        <dbReference type="ARBA" id="ARBA00022603"/>
    </source>
</evidence>
<evidence type="ECO:0000256" key="12">
    <source>
        <dbReference type="SAM" id="MobiDB-lite"/>
    </source>
</evidence>
<dbReference type="GO" id="GO:0141101">
    <property type="term" value="F:tRNA(Ser) (uridine(44)-2'-O-)-methyltransferase activity"/>
    <property type="evidence" value="ECO:0007669"/>
    <property type="project" value="UniProtKB-EC"/>
</dbReference>
<keyword evidence="14" id="KW-1185">Reference proteome</keyword>
<dbReference type="GO" id="GO:0005737">
    <property type="term" value="C:cytoplasm"/>
    <property type="evidence" value="ECO:0007669"/>
    <property type="project" value="UniProtKB-SubCell"/>
</dbReference>
<dbReference type="GO" id="GO:0030488">
    <property type="term" value="P:tRNA methylation"/>
    <property type="evidence" value="ECO:0007669"/>
    <property type="project" value="UniProtKB-UniRule"/>
</dbReference>
<dbReference type="EMBL" id="MU864929">
    <property type="protein sequence ID" value="KAK4466912.1"/>
    <property type="molecule type" value="Genomic_DNA"/>
</dbReference>
<dbReference type="InterPro" id="IPR011671">
    <property type="entry name" value="tRNA_uracil_MeTrfase"/>
</dbReference>
<dbReference type="EC" id="2.1.1.211" evidence="3 11"/>
<dbReference type="Proteomes" id="UP001321749">
    <property type="component" value="Unassembled WGS sequence"/>
</dbReference>
<evidence type="ECO:0000256" key="10">
    <source>
        <dbReference type="ARBA" id="ARBA00047957"/>
    </source>
</evidence>
<keyword evidence="9 11" id="KW-0819">tRNA processing</keyword>
<keyword evidence="5 11" id="KW-0963">Cytoplasm</keyword>
<gene>
    <name evidence="13" type="ORF">QBC42DRAFT_215822</name>
</gene>
<dbReference type="AlphaFoldDB" id="A0AAV9I5R2"/>
<feature type="region of interest" description="Disordered" evidence="12">
    <location>
        <begin position="506"/>
        <end position="525"/>
    </location>
</feature>
<keyword evidence="6 11" id="KW-0489">Methyltransferase</keyword>
<comment type="function">
    <text evidence="11">Adenosyl-L-methionine (AdoMet)-dependent tRNA (uracil-O(2)-)-methyltransferase.</text>
</comment>
<comment type="subcellular location">
    <subcellularLocation>
        <location evidence="1 11">Cytoplasm</location>
    </subcellularLocation>
</comment>
<keyword evidence="8 11" id="KW-0949">S-adenosyl-L-methionine</keyword>
<evidence type="ECO:0000256" key="4">
    <source>
        <dbReference type="ARBA" id="ARBA00017788"/>
    </source>
</evidence>
<proteinExistence type="inferred from homology"/>
<reference evidence="13" key="2">
    <citation type="submission" date="2023-06" db="EMBL/GenBank/DDBJ databases">
        <authorList>
            <consortium name="Lawrence Berkeley National Laboratory"/>
            <person name="Mondo S.J."/>
            <person name="Hensen N."/>
            <person name="Bonometti L."/>
            <person name="Westerberg I."/>
            <person name="Brannstrom I.O."/>
            <person name="Guillou S."/>
            <person name="Cros-Aarteil S."/>
            <person name="Calhoun S."/>
            <person name="Haridas S."/>
            <person name="Kuo A."/>
            <person name="Pangilinan J."/>
            <person name="Riley R."/>
            <person name="Labutti K."/>
            <person name="Andreopoulos B."/>
            <person name="Lipzen A."/>
            <person name="Chen C."/>
            <person name="Yanf M."/>
            <person name="Daum C."/>
            <person name="Ng V."/>
            <person name="Clum A."/>
            <person name="Steindorff A."/>
            <person name="Ohm R."/>
            <person name="Martin F."/>
            <person name="Silar P."/>
            <person name="Natvig D."/>
            <person name="Lalanne C."/>
            <person name="Gautier V."/>
            <person name="Ament-Velasquez S.L."/>
            <person name="Kruys A."/>
            <person name="Hutchinson M.I."/>
            <person name="Powell A.J."/>
            <person name="Barry K."/>
            <person name="Miller A.N."/>
            <person name="Grigoriev I.V."/>
            <person name="Debuchy R."/>
            <person name="Gladieux P."/>
            <person name="Thoren M.H."/>
            <person name="Johannesson H."/>
        </authorList>
    </citation>
    <scope>NUCLEOTIDE SEQUENCE</scope>
    <source>
        <strain evidence="13">PSN324</strain>
    </source>
</reference>
<reference evidence="13" key="1">
    <citation type="journal article" date="2023" name="Mol. Phylogenet. Evol.">
        <title>Genome-scale phylogeny and comparative genomics of the fungal order Sordariales.</title>
        <authorList>
            <person name="Hensen N."/>
            <person name="Bonometti L."/>
            <person name="Westerberg I."/>
            <person name="Brannstrom I.O."/>
            <person name="Guillou S."/>
            <person name="Cros-Aarteil S."/>
            <person name="Calhoun S."/>
            <person name="Haridas S."/>
            <person name="Kuo A."/>
            <person name="Mondo S."/>
            <person name="Pangilinan J."/>
            <person name="Riley R."/>
            <person name="LaButti K."/>
            <person name="Andreopoulos B."/>
            <person name="Lipzen A."/>
            <person name="Chen C."/>
            <person name="Yan M."/>
            <person name="Daum C."/>
            <person name="Ng V."/>
            <person name="Clum A."/>
            <person name="Steindorff A."/>
            <person name="Ohm R.A."/>
            <person name="Martin F."/>
            <person name="Silar P."/>
            <person name="Natvig D.O."/>
            <person name="Lalanne C."/>
            <person name="Gautier V."/>
            <person name="Ament-Velasquez S.L."/>
            <person name="Kruys A."/>
            <person name="Hutchinson M.I."/>
            <person name="Powell A.J."/>
            <person name="Barry K."/>
            <person name="Miller A.N."/>
            <person name="Grigoriev I.V."/>
            <person name="Debuchy R."/>
            <person name="Gladieux P."/>
            <person name="Hiltunen Thoren M."/>
            <person name="Johannesson H."/>
        </authorList>
    </citation>
    <scope>NUCLEOTIDE SEQUENCE</scope>
    <source>
        <strain evidence="13">PSN324</strain>
    </source>
</reference>
<accession>A0AAV9I5R2</accession>
<evidence type="ECO:0000256" key="8">
    <source>
        <dbReference type="ARBA" id="ARBA00022691"/>
    </source>
</evidence>
<name>A0AAV9I5R2_9PEZI</name>
<evidence type="ECO:0000256" key="2">
    <source>
        <dbReference type="ARBA" id="ARBA00009056"/>
    </source>
</evidence>
<evidence type="ECO:0000256" key="9">
    <source>
        <dbReference type="ARBA" id="ARBA00022694"/>
    </source>
</evidence>
<keyword evidence="7 11" id="KW-0808">Transferase</keyword>
<evidence type="ECO:0000256" key="5">
    <source>
        <dbReference type="ARBA" id="ARBA00022490"/>
    </source>
</evidence>
<evidence type="ECO:0000256" key="11">
    <source>
        <dbReference type="RuleBase" id="RU368004"/>
    </source>
</evidence>
<sequence length="525" mass="58527">MVFAPTKAAADAAPLIYENNEETTWRPIFTHDCTFEPKIFDSVVHNLIRNPNINSSWLFRADILHDGPEAPSSSPVPSFAGFKLRQCIVRRLIPRNTMRDKPMEQTCLIYESTVHRENENEQGGDEEPAAAAAAADVQRTLLVYLPRVDSPDEMPYYHPKVRGVAFLHEWSASKSAGAVSLSYLFYDDEADRSVEKLTRTALNLLQVVHKHGQGRVRGYQKRVHHDVVIPQARLQDTYTRLKQAHARTLIRGWAEVTDPDKHVFEDLCIAAFLIELWRDMYAGEGRQPFPGFVDIGCGNGLLVWILNREGFEGWGFDARARKSWANYNIKGEEEEEEEDSLRELVLLPPPVSRAGLADISAAGGDFGEDKIHDGRFPRGTFIISNHADELTPWTPILAAISDCPFIAIPCCSHDLTGAKFRAPVPKDKTKAVSTYASLVVWVSQIAADCGWQVEEEMMRIPSTRNTAIIARKRKPDFGGDVDIQAIVDKYGGTAGYLDAVIKLVKPSSSSSSNSTSKQDHSEPIA</sequence>
<comment type="caution">
    <text evidence="13">The sequence shown here is derived from an EMBL/GenBank/DDBJ whole genome shotgun (WGS) entry which is preliminary data.</text>
</comment>
<dbReference type="PANTHER" id="PTHR21210:SF0">
    <property type="entry name" value="TRNA (URACIL-O(2)-)-METHYLTRANSFERASE-RELATED"/>
    <property type="match status" value="1"/>
</dbReference>
<evidence type="ECO:0000313" key="13">
    <source>
        <dbReference type="EMBL" id="KAK4466912.1"/>
    </source>
</evidence>
<comment type="catalytic activity">
    <reaction evidence="10 11">
        <text>uridine(44) in tRNA(Ser) + S-adenosyl-L-methionine = 2'-O-methyluridine(44) in tRNA(Ser) + S-adenosyl-L-homocysteine + H(+)</text>
        <dbReference type="Rhea" id="RHEA:43100"/>
        <dbReference type="Rhea" id="RHEA-COMP:10339"/>
        <dbReference type="Rhea" id="RHEA-COMP:10340"/>
        <dbReference type="ChEBI" id="CHEBI:15378"/>
        <dbReference type="ChEBI" id="CHEBI:57856"/>
        <dbReference type="ChEBI" id="CHEBI:59789"/>
        <dbReference type="ChEBI" id="CHEBI:65315"/>
        <dbReference type="ChEBI" id="CHEBI:74478"/>
        <dbReference type="EC" id="2.1.1.211"/>
    </reaction>
</comment>
<evidence type="ECO:0000256" key="3">
    <source>
        <dbReference type="ARBA" id="ARBA00012795"/>
    </source>
</evidence>
<feature type="compositionally biased region" description="Low complexity" evidence="12">
    <location>
        <begin position="507"/>
        <end position="516"/>
    </location>
</feature>